<feature type="non-terminal residue" evidence="2">
    <location>
        <position position="100"/>
    </location>
</feature>
<gene>
    <name evidence="2" type="ORF">LPJ61_005362</name>
</gene>
<dbReference type="OrthoDB" id="294052at2759"/>
<sequence>MPLGEQQHRKSSTSSATVKSPATKPQARTSTRASSYTSLSLSLQTSPFESITPHNVALAATVHQALHLRRLEKEIGASAAAAAAATGGTQPHDAFVPALR</sequence>
<organism evidence="2 3">
    <name type="scientific">Coemansia biformis</name>
    <dbReference type="NCBI Taxonomy" id="1286918"/>
    <lineage>
        <taxon>Eukaryota</taxon>
        <taxon>Fungi</taxon>
        <taxon>Fungi incertae sedis</taxon>
        <taxon>Zoopagomycota</taxon>
        <taxon>Kickxellomycotina</taxon>
        <taxon>Kickxellomycetes</taxon>
        <taxon>Kickxellales</taxon>
        <taxon>Kickxellaceae</taxon>
        <taxon>Coemansia</taxon>
    </lineage>
</organism>
<keyword evidence="3" id="KW-1185">Reference proteome</keyword>
<evidence type="ECO:0000313" key="2">
    <source>
        <dbReference type="EMBL" id="KAJ1726186.1"/>
    </source>
</evidence>
<accession>A0A9W8CVV6</accession>
<evidence type="ECO:0000313" key="3">
    <source>
        <dbReference type="Proteomes" id="UP001143981"/>
    </source>
</evidence>
<reference evidence="2" key="1">
    <citation type="submission" date="2022-07" db="EMBL/GenBank/DDBJ databases">
        <title>Phylogenomic reconstructions and comparative analyses of Kickxellomycotina fungi.</title>
        <authorList>
            <person name="Reynolds N.K."/>
            <person name="Stajich J.E."/>
            <person name="Barry K."/>
            <person name="Grigoriev I.V."/>
            <person name="Crous P."/>
            <person name="Smith M.E."/>
        </authorList>
    </citation>
    <scope>NUCLEOTIDE SEQUENCE</scope>
    <source>
        <strain evidence="2">BCRC 34381</strain>
    </source>
</reference>
<dbReference type="EMBL" id="JANBOI010001724">
    <property type="protein sequence ID" value="KAJ1726186.1"/>
    <property type="molecule type" value="Genomic_DNA"/>
</dbReference>
<proteinExistence type="predicted"/>
<name>A0A9W8CVV6_9FUNG</name>
<evidence type="ECO:0000256" key="1">
    <source>
        <dbReference type="SAM" id="MobiDB-lite"/>
    </source>
</evidence>
<dbReference type="AlphaFoldDB" id="A0A9W8CVV6"/>
<protein>
    <submittedName>
        <fullName evidence="2">Uncharacterized protein</fullName>
    </submittedName>
</protein>
<comment type="caution">
    <text evidence="2">The sequence shown here is derived from an EMBL/GenBank/DDBJ whole genome shotgun (WGS) entry which is preliminary data.</text>
</comment>
<dbReference type="Proteomes" id="UP001143981">
    <property type="component" value="Unassembled WGS sequence"/>
</dbReference>
<feature type="compositionally biased region" description="Low complexity" evidence="1">
    <location>
        <begin position="26"/>
        <end position="36"/>
    </location>
</feature>
<feature type="region of interest" description="Disordered" evidence="1">
    <location>
        <begin position="1"/>
        <end position="36"/>
    </location>
</feature>